<dbReference type="PANTHER" id="PTHR32060">
    <property type="entry name" value="TAIL-SPECIFIC PROTEASE"/>
    <property type="match status" value="1"/>
</dbReference>
<dbReference type="AlphaFoldDB" id="A0A0K6H7J8"/>
<dbReference type="EMBL" id="CYHB01000004">
    <property type="protein sequence ID" value="CUA86708.1"/>
    <property type="molecule type" value="Genomic_DNA"/>
</dbReference>
<dbReference type="Pfam" id="PF03572">
    <property type="entry name" value="Peptidase_S41"/>
    <property type="match status" value="1"/>
</dbReference>
<dbReference type="InterPro" id="IPR005151">
    <property type="entry name" value="Tail-specific_protease"/>
</dbReference>
<dbReference type="GO" id="GO:0006508">
    <property type="term" value="P:proteolysis"/>
    <property type="evidence" value="ECO:0007669"/>
    <property type="project" value="InterPro"/>
</dbReference>
<evidence type="ECO:0000259" key="1">
    <source>
        <dbReference type="Pfam" id="PF03572"/>
    </source>
</evidence>
<dbReference type="CDD" id="cd06567">
    <property type="entry name" value="Peptidase_S41"/>
    <property type="match status" value="1"/>
</dbReference>
<accession>A0A0K6H7J8</accession>
<protein>
    <submittedName>
        <fullName evidence="2">Peptidase family S41</fullName>
    </submittedName>
</protein>
<dbReference type="PANTHER" id="PTHR32060:SF22">
    <property type="entry name" value="CARBOXYL-TERMINAL-PROCESSING PEPTIDASE 3, CHLOROPLASTIC"/>
    <property type="match status" value="1"/>
</dbReference>
<feature type="domain" description="Tail specific protease" evidence="1">
    <location>
        <begin position="247"/>
        <end position="420"/>
    </location>
</feature>
<gene>
    <name evidence="2" type="ORF">Ga0061064_1587</name>
</gene>
<organism evidence="2 3">
    <name type="scientific">Pseudidiomarina woesei</name>
    <dbReference type="NCBI Taxonomy" id="1381080"/>
    <lineage>
        <taxon>Bacteria</taxon>
        <taxon>Pseudomonadati</taxon>
        <taxon>Pseudomonadota</taxon>
        <taxon>Gammaproteobacteria</taxon>
        <taxon>Alteromonadales</taxon>
        <taxon>Idiomarinaceae</taxon>
        <taxon>Pseudidiomarina</taxon>
    </lineage>
</organism>
<dbReference type="InterPro" id="IPR029045">
    <property type="entry name" value="ClpP/crotonase-like_dom_sf"/>
</dbReference>
<sequence>MNARIIAIVLSCLLVGAGCSGHRYGGAQLTLQDGVYWSSRYQSYLVVDDNIVSRYQFTPTNCWLAPAGLMPSVFSPAANAGQHEWMGAGFQTLVFKRLSDGLPVTFTREPLLPKLCERSVESSAVVAVDTLVDTLHQFHHGISHSALLKWRYQATVLDSQNQSDLASSLGLFELLSELLADSNDEHAYLLSRELERYYRVTNFAVGEAQRELSRRDLLRQLTASDLYSGCEQALWWGLLSTGDYYLGVLRLHRFTPEASYSENGQRCLQRALHSIAEDLQRVAQVKGAAPKLIIDLRYNEGGSLLFASQLAQSLVPKDEPLAIISGHKVNEQRRPDLSRLHQRGKVLVTEVTASAAEHLAHGLRLRGFVLQGQHTRGAFAPTTVRTLPNGWIVGMSMYPPHEVLDGLGNPLPETKGLTPDDTLPVEVLFPRGNKKARQ</sequence>
<reference evidence="3" key="1">
    <citation type="submission" date="2015-08" db="EMBL/GenBank/DDBJ databases">
        <authorList>
            <person name="Varghese N."/>
        </authorList>
    </citation>
    <scope>NUCLEOTIDE SEQUENCE [LARGE SCALE GENOMIC DNA]</scope>
    <source>
        <strain evidence="3">DSM 27808</strain>
    </source>
</reference>
<dbReference type="GO" id="GO:0008236">
    <property type="term" value="F:serine-type peptidase activity"/>
    <property type="evidence" value="ECO:0007669"/>
    <property type="project" value="InterPro"/>
</dbReference>
<proteinExistence type="predicted"/>
<evidence type="ECO:0000313" key="3">
    <source>
        <dbReference type="Proteomes" id="UP000182598"/>
    </source>
</evidence>
<dbReference type="Gene3D" id="3.90.226.10">
    <property type="entry name" value="2-enoyl-CoA Hydratase, Chain A, domain 1"/>
    <property type="match status" value="1"/>
</dbReference>
<dbReference type="PROSITE" id="PS51257">
    <property type="entry name" value="PROKAR_LIPOPROTEIN"/>
    <property type="match status" value="1"/>
</dbReference>
<evidence type="ECO:0000313" key="2">
    <source>
        <dbReference type="EMBL" id="CUA86708.1"/>
    </source>
</evidence>
<dbReference type="RefSeq" id="WP_055439246.1">
    <property type="nucleotide sequence ID" value="NZ_CYHB01000004.1"/>
</dbReference>
<dbReference type="OrthoDB" id="9758793at2"/>
<dbReference type="Proteomes" id="UP000182598">
    <property type="component" value="Unassembled WGS sequence"/>
</dbReference>
<name>A0A0K6H7J8_9GAMM</name>
<dbReference type="SUPFAM" id="SSF52096">
    <property type="entry name" value="ClpP/crotonase"/>
    <property type="match status" value="1"/>
</dbReference>
<dbReference type="GO" id="GO:0004175">
    <property type="term" value="F:endopeptidase activity"/>
    <property type="evidence" value="ECO:0007669"/>
    <property type="project" value="TreeGrafter"/>
</dbReference>
<keyword evidence="3" id="KW-1185">Reference proteome</keyword>